<dbReference type="EMBL" id="OCPC01000003">
    <property type="protein sequence ID" value="SOE17569.1"/>
    <property type="molecule type" value="Genomic_DNA"/>
</dbReference>
<proteinExistence type="predicted"/>
<evidence type="ECO:0000313" key="2">
    <source>
        <dbReference type="EMBL" id="SOE17569.1"/>
    </source>
</evidence>
<keyword evidence="3" id="KW-1185">Reference proteome</keyword>
<protein>
    <recommendedName>
        <fullName evidence="4">Protein rhiC</fullName>
    </recommendedName>
</protein>
<keyword evidence="1" id="KW-0732">Signal</keyword>
<dbReference type="RefSeq" id="WP_244577872.1">
    <property type="nucleotide sequence ID" value="NZ_OCPC01000003.1"/>
</dbReference>
<gene>
    <name evidence="2" type="ORF">SAMN05877838_2470</name>
</gene>
<sequence length="148" mass="15276">MNLPYKHPLPSMIFALAATITSHALAEEAGLMSGVTPVTTGVVIRGVTIGGPGGTPGTKTGEVCSFGTEEVDITGRMLGASVNCRPGGNRENTLQGLPVRFDAYCVINAPVKSARLIEADVPGNPNHCDLSGITPGDATGQFKGSIWR</sequence>
<feature type="signal peptide" evidence="1">
    <location>
        <begin position="1"/>
        <end position="26"/>
    </location>
</feature>
<organism evidence="2 3">
    <name type="scientific">Hoeflea halophila</name>
    <dbReference type="NCBI Taxonomy" id="714899"/>
    <lineage>
        <taxon>Bacteria</taxon>
        <taxon>Pseudomonadati</taxon>
        <taxon>Pseudomonadota</taxon>
        <taxon>Alphaproteobacteria</taxon>
        <taxon>Hyphomicrobiales</taxon>
        <taxon>Rhizobiaceae</taxon>
        <taxon>Hoeflea</taxon>
    </lineage>
</organism>
<reference evidence="3" key="1">
    <citation type="submission" date="2017-08" db="EMBL/GenBank/DDBJ databases">
        <authorList>
            <person name="Varghese N."/>
            <person name="Submissions S."/>
        </authorList>
    </citation>
    <scope>NUCLEOTIDE SEQUENCE [LARGE SCALE GENOMIC DNA]</scope>
    <source>
        <strain evidence="3">KCTC 23107</strain>
    </source>
</reference>
<evidence type="ECO:0000313" key="3">
    <source>
        <dbReference type="Proteomes" id="UP000219465"/>
    </source>
</evidence>
<evidence type="ECO:0008006" key="4">
    <source>
        <dbReference type="Google" id="ProtNLM"/>
    </source>
</evidence>
<name>A0A286IE08_9HYPH</name>
<evidence type="ECO:0000256" key="1">
    <source>
        <dbReference type="SAM" id="SignalP"/>
    </source>
</evidence>
<dbReference type="AlphaFoldDB" id="A0A286IE08"/>
<feature type="chain" id="PRO_5012131656" description="Protein rhiC" evidence="1">
    <location>
        <begin position="27"/>
        <end position="148"/>
    </location>
</feature>
<dbReference type="Proteomes" id="UP000219465">
    <property type="component" value="Unassembled WGS sequence"/>
</dbReference>
<accession>A0A286IE08</accession>